<feature type="transmembrane region" description="Helical" evidence="1">
    <location>
        <begin position="134"/>
        <end position="155"/>
    </location>
</feature>
<dbReference type="EMBL" id="CADCWA010000112">
    <property type="protein sequence ID" value="CAA9520460.1"/>
    <property type="molecule type" value="Genomic_DNA"/>
</dbReference>
<feature type="transmembrane region" description="Helical" evidence="1">
    <location>
        <begin position="324"/>
        <end position="346"/>
    </location>
</feature>
<name>A0A6J4TDN5_9SPHN</name>
<dbReference type="PANTHER" id="PTHR34219">
    <property type="entry name" value="IRON-REGULATED INNER MEMBRANE PROTEIN-RELATED"/>
    <property type="match status" value="1"/>
</dbReference>
<dbReference type="PANTHER" id="PTHR34219:SF3">
    <property type="entry name" value="BLL7967 PROTEIN"/>
    <property type="match status" value="1"/>
</dbReference>
<gene>
    <name evidence="2" type="ORF">AVDCRST_MAG31-1548</name>
</gene>
<evidence type="ECO:0008006" key="3">
    <source>
        <dbReference type="Google" id="ProtNLM"/>
    </source>
</evidence>
<evidence type="ECO:0000256" key="1">
    <source>
        <dbReference type="SAM" id="Phobius"/>
    </source>
</evidence>
<dbReference type="InterPro" id="IPR005625">
    <property type="entry name" value="PepSY-ass_TM"/>
</dbReference>
<dbReference type="AlphaFoldDB" id="A0A6J4TDN5"/>
<feature type="transmembrane region" description="Helical" evidence="1">
    <location>
        <begin position="184"/>
        <end position="204"/>
    </location>
</feature>
<keyword evidence="1" id="KW-1133">Transmembrane helix</keyword>
<dbReference type="Pfam" id="PF03929">
    <property type="entry name" value="PepSY_TM"/>
    <property type="match status" value="1"/>
</dbReference>
<evidence type="ECO:0000313" key="2">
    <source>
        <dbReference type="EMBL" id="CAA9520460.1"/>
    </source>
</evidence>
<organism evidence="2">
    <name type="scientific">uncultured Sphingomonas sp</name>
    <dbReference type="NCBI Taxonomy" id="158754"/>
    <lineage>
        <taxon>Bacteria</taxon>
        <taxon>Pseudomonadati</taxon>
        <taxon>Pseudomonadota</taxon>
        <taxon>Alphaproteobacteria</taxon>
        <taxon>Sphingomonadales</taxon>
        <taxon>Sphingomonadaceae</taxon>
        <taxon>Sphingomonas</taxon>
        <taxon>environmental samples</taxon>
    </lineage>
</organism>
<sequence length="372" mass="38882">MSVRAIHRALSLAVLAVWLVQAITGTLSVFRWELDEASVGGEAAPVDWTALGRRIDQLATSPGSEVSSVWTSGTGAGRFDVYQAVNGEDRVLRLDGQGRVVRERSGDQSSGNGAGWDTLTSLHTSLLAGERGEWLIAISGVLLVTNILLGAKLAWPKRGTWGKVLLARPAGGGRARLYGWHRKVGLWFALPALLAAASGVLLVFEHGLETRLGAGVPDPPVAAAGTPGPPVGVGRAVETALAAFPGSAFAGVSLPEEEAPWYRVRVRSVGEVPRKWGASVVYVAAADGRVLARHDAATASWGRQLVTTLYPLHTGQIGGWPGRVLAAAVGLALIAMIVLGVALWAARRRVRAPGAGAPLRPAHSPGPDPSRD</sequence>
<keyword evidence="1" id="KW-0472">Membrane</keyword>
<accession>A0A6J4TDN5</accession>
<proteinExistence type="predicted"/>
<reference evidence="2" key="1">
    <citation type="submission" date="2020-02" db="EMBL/GenBank/DDBJ databases">
        <authorList>
            <person name="Meier V. D."/>
        </authorList>
    </citation>
    <scope>NUCLEOTIDE SEQUENCE</scope>
    <source>
        <strain evidence="2">AVDCRST_MAG31</strain>
    </source>
</reference>
<protein>
    <recommendedName>
        <fullName evidence="3">PepSY domain-containing protein</fullName>
    </recommendedName>
</protein>
<dbReference type="RefSeq" id="WP_294169576.1">
    <property type="nucleotide sequence ID" value="NZ_CADCWA010000112.1"/>
</dbReference>
<keyword evidence="1" id="KW-0812">Transmembrane</keyword>